<reference evidence="1 2" key="1">
    <citation type="submission" date="2021-07" db="EMBL/GenBank/DDBJ databases">
        <title>complete genome sequencing of Tessaracoccus sp.J1M15.</title>
        <authorList>
            <person name="Bae J.-W."/>
            <person name="Kim D.-y."/>
        </authorList>
    </citation>
    <scope>NUCLEOTIDE SEQUENCE [LARGE SCALE GENOMIC DNA]</scope>
    <source>
        <strain evidence="1 2">J1M15</strain>
    </source>
</reference>
<evidence type="ECO:0000313" key="2">
    <source>
        <dbReference type="Proteomes" id="UP000824504"/>
    </source>
</evidence>
<proteinExistence type="predicted"/>
<sequence length="86" mass="10200">MSRTTIAVTKPLRERISTRARAEHVTVEQFLNRLLDQEEDRRFWASFEDLTPEKYRAALVEDGDDWVLDADYSPEERKTLEDEADR</sequence>
<dbReference type="RefSeq" id="WP_219081140.1">
    <property type="nucleotide sequence ID" value="NZ_CP079216.1"/>
</dbReference>
<protein>
    <recommendedName>
        <fullName evidence="3">Toxin-antitoxin system protein</fullName>
    </recommendedName>
</protein>
<name>A0ABX8SK31_9ACTN</name>
<keyword evidence="2" id="KW-1185">Reference proteome</keyword>
<gene>
    <name evidence="1" type="ORF">KDB89_11420</name>
</gene>
<dbReference type="EMBL" id="CP079216">
    <property type="protein sequence ID" value="QXT62353.1"/>
    <property type="molecule type" value="Genomic_DNA"/>
</dbReference>
<evidence type="ECO:0008006" key="3">
    <source>
        <dbReference type="Google" id="ProtNLM"/>
    </source>
</evidence>
<accession>A0ABX8SK31</accession>
<evidence type="ECO:0000313" key="1">
    <source>
        <dbReference type="EMBL" id="QXT62353.1"/>
    </source>
</evidence>
<organism evidence="1 2">
    <name type="scientific">Tessaracoccus palaemonis</name>
    <dbReference type="NCBI Taxonomy" id="2829499"/>
    <lineage>
        <taxon>Bacteria</taxon>
        <taxon>Bacillati</taxon>
        <taxon>Actinomycetota</taxon>
        <taxon>Actinomycetes</taxon>
        <taxon>Propionibacteriales</taxon>
        <taxon>Propionibacteriaceae</taxon>
        <taxon>Tessaracoccus</taxon>
    </lineage>
</organism>
<dbReference type="Proteomes" id="UP000824504">
    <property type="component" value="Chromosome"/>
</dbReference>